<dbReference type="NCBIfam" id="TIGR03033">
    <property type="entry name" value="phage_rel_nuc"/>
    <property type="match status" value="1"/>
</dbReference>
<dbReference type="Proteomes" id="UP000647235">
    <property type="component" value="Unassembled WGS sequence"/>
</dbReference>
<evidence type="ECO:0000256" key="1">
    <source>
        <dbReference type="ARBA" id="ARBA00022801"/>
    </source>
</evidence>
<dbReference type="InterPro" id="IPR011335">
    <property type="entry name" value="Restrct_endonuc-II-like"/>
</dbReference>
<dbReference type="PANTHER" id="PTHR46609:SF6">
    <property type="entry name" value="EXONUCLEASE, PHAGE-TYPE_RECB, C-TERMINAL DOMAIN-CONTAINING PROTEIN-RELATED"/>
    <property type="match status" value="1"/>
</dbReference>
<evidence type="ECO:0000313" key="4">
    <source>
        <dbReference type="Proteomes" id="UP000647235"/>
    </source>
</evidence>
<dbReference type="PANTHER" id="PTHR46609">
    <property type="entry name" value="EXONUCLEASE, PHAGE-TYPE/RECB, C-TERMINAL DOMAIN-CONTAINING PROTEIN"/>
    <property type="match status" value="1"/>
</dbReference>
<gene>
    <name evidence="3" type="ORF">H8S07_01185</name>
</gene>
<evidence type="ECO:0000313" key="3">
    <source>
        <dbReference type="EMBL" id="MBC5663902.1"/>
    </source>
</evidence>
<accession>A0ABR7ERE3</accession>
<comment type="caution">
    <text evidence="3">The sequence shown here is derived from an EMBL/GenBank/DDBJ whole genome shotgun (WGS) entry which is preliminary data.</text>
</comment>
<sequence>MNDIFKIYDFEDEEHWLKGRMNGIGGSDASAVMGKNPYKSNIDLFEEKTGRTVPEDISDKPYVIYGKKAEEYIRELFKLDYPEYEVEHHEFRILQSKKYPFMQASLDGELTDQNGRKGILEIKTTNILRSTQYEKWKKRIPDNYYTQILHYLLVTGWQFVVLRAHLNTDWGGERQTAVRHYFIERSEVEEDLAMLLREEKKFWGFVESDRMPPRTIPII</sequence>
<keyword evidence="1" id="KW-0378">Hydrolase</keyword>
<dbReference type="RefSeq" id="WP_186855253.1">
    <property type="nucleotide sequence ID" value="NZ_JACOOY010000001.1"/>
</dbReference>
<evidence type="ECO:0000259" key="2">
    <source>
        <dbReference type="Pfam" id="PF09588"/>
    </source>
</evidence>
<dbReference type="InterPro" id="IPR051703">
    <property type="entry name" value="NF-kappa-B_Signaling_Reg"/>
</dbReference>
<protein>
    <submittedName>
        <fullName evidence="3">YqaJ viral recombinase family protein</fullName>
    </submittedName>
</protein>
<feature type="domain" description="YqaJ viral recombinase" evidence="2">
    <location>
        <begin position="15"/>
        <end position="157"/>
    </location>
</feature>
<reference evidence="3 4" key="1">
    <citation type="submission" date="2020-08" db="EMBL/GenBank/DDBJ databases">
        <title>Genome public.</title>
        <authorList>
            <person name="Liu C."/>
            <person name="Sun Q."/>
        </authorList>
    </citation>
    <scope>NUCLEOTIDE SEQUENCE [LARGE SCALE GENOMIC DNA]</scope>
    <source>
        <strain evidence="3 4">NSJ-36</strain>
    </source>
</reference>
<organism evidence="3 4">
    <name type="scientific">Dorea hominis</name>
    <dbReference type="NCBI Taxonomy" id="2763040"/>
    <lineage>
        <taxon>Bacteria</taxon>
        <taxon>Bacillati</taxon>
        <taxon>Bacillota</taxon>
        <taxon>Clostridia</taxon>
        <taxon>Lachnospirales</taxon>
        <taxon>Lachnospiraceae</taxon>
        <taxon>Dorea</taxon>
    </lineage>
</organism>
<dbReference type="SUPFAM" id="SSF52980">
    <property type="entry name" value="Restriction endonuclease-like"/>
    <property type="match status" value="1"/>
</dbReference>
<name>A0ABR7ERE3_9FIRM</name>
<keyword evidence="4" id="KW-1185">Reference proteome</keyword>
<dbReference type="EMBL" id="JACOOY010000001">
    <property type="protein sequence ID" value="MBC5663902.1"/>
    <property type="molecule type" value="Genomic_DNA"/>
</dbReference>
<dbReference type="Gene3D" id="3.90.320.10">
    <property type="match status" value="1"/>
</dbReference>
<dbReference type="InterPro" id="IPR017482">
    <property type="entry name" value="Lambda-type_endonuclease"/>
</dbReference>
<proteinExistence type="predicted"/>
<dbReference type="InterPro" id="IPR011604">
    <property type="entry name" value="PDDEXK-like_dom_sf"/>
</dbReference>
<dbReference type="Pfam" id="PF09588">
    <property type="entry name" value="YqaJ"/>
    <property type="match status" value="1"/>
</dbReference>
<dbReference type="InterPro" id="IPR019080">
    <property type="entry name" value="YqaJ_viral_recombinase"/>
</dbReference>